<gene>
    <name evidence="19" type="ORF">A2777_00375</name>
</gene>
<comment type="caution">
    <text evidence="19">The sequence shown here is derived from an EMBL/GenBank/DDBJ whole genome shotgun (WGS) entry which is preliminary data.</text>
</comment>
<dbReference type="InterPro" id="IPR036138">
    <property type="entry name" value="PBP_dimer_sf"/>
</dbReference>
<evidence type="ECO:0000256" key="11">
    <source>
        <dbReference type="ARBA" id="ARBA00022989"/>
    </source>
</evidence>
<keyword evidence="7" id="KW-0732">Signal</keyword>
<evidence type="ECO:0000256" key="14">
    <source>
        <dbReference type="ARBA" id="ARBA00023316"/>
    </source>
</evidence>
<feature type="domain" description="Penicillin-binding protein transpeptidase" evidence="17">
    <location>
        <begin position="239"/>
        <end position="578"/>
    </location>
</feature>
<dbReference type="SUPFAM" id="SSF56601">
    <property type="entry name" value="beta-lactamase/transpeptidase-like"/>
    <property type="match status" value="1"/>
</dbReference>
<keyword evidence="14" id="KW-0961">Cell wall biogenesis/degradation</keyword>
<keyword evidence="12 16" id="KW-0472">Membrane</keyword>
<keyword evidence="5" id="KW-1003">Cell membrane</keyword>
<dbReference type="InterPro" id="IPR012338">
    <property type="entry name" value="Beta-lactam/transpept-like"/>
</dbReference>
<protein>
    <recommendedName>
        <fullName evidence="4 15">Beta-lactamase</fullName>
        <ecNumber evidence="4 15">3.5.2.6</ecNumber>
    </recommendedName>
</protein>
<evidence type="ECO:0000313" key="20">
    <source>
        <dbReference type="Proteomes" id="UP000177354"/>
    </source>
</evidence>
<keyword evidence="8 15" id="KW-0378">Hydrolase</keyword>
<evidence type="ECO:0000259" key="17">
    <source>
        <dbReference type="Pfam" id="PF00905"/>
    </source>
</evidence>
<dbReference type="GO" id="GO:0071555">
    <property type="term" value="P:cell wall organization"/>
    <property type="evidence" value="ECO:0007669"/>
    <property type="project" value="TreeGrafter"/>
</dbReference>
<keyword evidence="9" id="KW-0133">Cell shape</keyword>
<dbReference type="EC" id="3.5.2.6" evidence="4 15"/>
<evidence type="ECO:0000256" key="13">
    <source>
        <dbReference type="ARBA" id="ARBA00023251"/>
    </source>
</evidence>
<dbReference type="PANTHER" id="PTHR30627:SF2">
    <property type="entry name" value="PEPTIDOGLYCAN D,D-TRANSPEPTIDASE MRDA"/>
    <property type="match status" value="1"/>
</dbReference>
<keyword evidence="10" id="KW-0573">Peptidoglycan synthesis</keyword>
<dbReference type="GO" id="GO:0008800">
    <property type="term" value="F:beta-lactamase activity"/>
    <property type="evidence" value="ECO:0007669"/>
    <property type="project" value="UniProtKB-UniRule"/>
</dbReference>
<dbReference type="Pfam" id="PF03717">
    <property type="entry name" value="PBP_dimer"/>
    <property type="match status" value="1"/>
</dbReference>
<evidence type="ECO:0000256" key="6">
    <source>
        <dbReference type="ARBA" id="ARBA00022692"/>
    </source>
</evidence>
<evidence type="ECO:0000256" key="5">
    <source>
        <dbReference type="ARBA" id="ARBA00022475"/>
    </source>
</evidence>
<proteinExistence type="inferred from homology"/>
<dbReference type="InterPro" id="IPR005311">
    <property type="entry name" value="PBP_dimer"/>
</dbReference>
<feature type="transmembrane region" description="Helical" evidence="16">
    <location>
        <begin position="32"/>
        <end position="54"/>
    </location>
</feature>
<dbReference type="Gene3D" id="3.90.1310.10">
    <property type="entry name" value="Penicillin-binding protein 2a (Domain 2)"/>
    <property type="match status" value="1"/>
</dbReference>
<name>A0A1F5YZQ3_9BACT</name>
<keyword evidence="6 16" id="KW-0812">Transmembrane</keyword>
<evidence type="ECO:0000256" key="3">
    <source>
        <dbReference type="ARBA" id="ARBA00007898"/>
    </source>
</evidence>
<dbReference type="Proteomes" id="UP000177354">
    <property type="component" value="Unassembled WGS sequence"/>
</dbReference>
<reference evidence="19 20" key="1">
    <citation type="journal article" date="2016" name="Nat. Commun.">
        <title>Thousands of microbial genomes shed light on interconnected biogeochemical processes in an aquifer system.</title>
        <authorList>
            <person name="Anantharaman K."/>
            <person name="Brown C.T."/>
            <person name="Hug L.A."/>
            <person name="Sharon I."/>
            <person name="Castelle C.J."/>
            <person name="Probst A.J."/>
            <person name="Thomas B.C."/>
            <person name="Singh A."/>
            <person name="Wilkins M.J."/>
            <person name="Karaoz U."/>
            <person name="Brodie E.L."/>
            <person name="Williams K.H."/>
            <person name="Hubbard S.S."/>
            <person name="Banfield J.F."/>
        </authorList>
    </citation>
    <scope>NUCLEOTIDE SEQUENCE [LARGE SCALE GENOMIC DNA]</scope>
</reference>
<dbReference type="InterPro" id="IPR002137">
    <property type="entry name" value="Beta-lactam_class-D_AS"/>
</dbReference>
<dbReference type="Gene3D" id="3.40.710.10">
    <property type="entry name" value="DD-peptidase/beta-lactamase superfamily"/>
    <property type="match status" value="1"/>
</dbReference>
<evidence type="ECO:0000259" key="18">
    <source>
        <dbReference type="Pfam" id="PF03717"/>
    </source>
</evidence>
<dbReference type="GO" id="GO:0046677">
    <property type="term" value="P:response to antibiotic"/>
    <property type="evidence" value="ECO:0007669"/>
    <property type="project" value="UniProtKB-UniRule"/>
</dbReference>
<dbReference type="GO" id="GO:0005886">
    <property type="term" value="C:plasma membrane"/>
    <property type="evidence" value="ECO:0007669"/>
    <property type="project" value="TreeGrafter"/>
</dbReference>
<organism evidence="19 20">
    <name type="scientific">Candidatus Gottesmanbacteria bacterium RIFCSPHIGHO2_01_FULL_40_15</name>
    <dbReference type="NCBI Taxonomy" id="1798376"/>
    <lineage>
        <taxon>Bacteria</taxon>
        <taxon>Candidatus Gottesmaniibacteriota</taxon>
    </lineage>
</organism>
<comment type="catalytic activity">
    <reaction evidence="15">
        <text>a beta-lactam + H2O = a substituted beta-amino acid</text>
        <dbReference type="Rhea" id="RHEA:20401"/>
        <dbReference type="ChEBI" id="CHEBI:15377"/>
        <dbReference type="ChEBI" id="CHEBI:35627"/>
        <dbReference type="ChEBI" id="CHEBI:140347"/>
        <dbReference type="EC" id="3.5.2.6"/>
    </reaction>
</comment>
<keyword evidence="11 16" id="KW-1133">Transmembrane helix</keyword>
<accession>A0A1F5YZQ3</accession>
<dbReference type="GO" id="GO:0008658">
    <property type="term" value="F:penicillin binding"/>
    <property type="evidence" value="ECO:0007669"/>
    <property type="project" value="InterPro"/>
</dbReference>
<dbReference type="SUPFAM" id="SSF56519">
    <property type="entry name" value="Penicillin binding protein dimerisation domain"/>
    <property type="match status" value="1"/>
</dbReference>
<evidence type="ECO:0000256" key="10">
    <source>
        <dbReference type="ARBA" id="ARBA00022984"/>
    </source>
</evidence>
<dbReference type="PANTHER" id="PTHR30627">
    <property type="entry name" value="PEPTIDOGLYCAN D,D-TRANSPEPTIDASE"/>
    <property type="match status" value="1"/>
</dbReference>
<comment type="subcellular location">
    <subcellularLocation>
        <location evidence="2">Cell membrane</location>
    </subcellularLocation>
    <subcellularLocation>
        <location evidence="1">Membrane</location>
        <topology evidence="1">Single-pass membrane protein</topology>
    </subcellularLocation>
</comment>
<evidence type="ECO:0000313" key="19">
    <source>
        <dbReference type="EMBL" id="OGG05679.1"/>
    </source>
</evidence>
<dbReference type="AlphaFoldDB" id="A0A1F5YZQ3"/>
<dbReference type="GO" id="GO:0017001">
    <property type="term" value="P:antibiotic catabolic process"/>
    <property type="evidence" value="ECO:0007669"/>
    <property type="project" value="InterPro"/>
</dbReference>
<evidence type="ECO:0000256" key="4">
    <source>
        <dbReference type="ARBA" id="ARBA00012865"/>
    </source>
</evidence>
<evidence type="ECO:0000256" key="1">
    <source>
        <dbReference type="ARBA" id="ARBA00004167"/>
    </source>
</evidence>
<evidence type="ECO:0000256" key="8">
    <source>
        <dbReference type="ARBA" id="ARBA00022801"/>
    </source>
</evidence>
<dbReference type="InterPro" id="IPR001460">
    <property type="entry name" value="PCN-bd_Tpept"/>
</dbReference>
<feature type="domain" description="Penicillin-binding protein dimerisation" evidence="18">
    <location>
        <begin position="118"/>
        <end position="204"/>
    </location>
</feature>
<evidence type="ECO:0000256" key="15">
    <source>
        <dbReference type="RuleBase" id="RU361140"/>
    </source>
</evidence>
<evidence type="ECO:0000256" key="12">
    <source>
        <dbReference type="ARBA" id="ARBA00023136"/>
    </source>
</evidence>
<dbReference type="EMBL" id="MFJF01000027">
    <property type="protein sequence ID" value="OGG05679.1"/>
    <property type="molecule type" value="Genomic_DNA"/>
</dbReference>
<dbReference type="PROSITE" id="PS00337">
    <property type="entry name" value="BETA_LACTAMASE_D"/>
    <property type="match status" value="1"/>
</dbReference>
<evidence type="ECO:0000256" key="7">
    <source>
        <dbReference type="ARBA" id="ARBA00022729"/>
    </source>
</evidence>
<keyword evidence="13 15" id="KW-0046">Antibiotic resistance</keyword>
<dbReference type="InterPro" id="IPR050515">
    <property type="entry name" value="Beta-lactam/transpept"/>
</dbReference>
<evidence type="ECO:0000256" key="16">
    <source>
        <dbReference type="SAM" id="Phobius"/>
    </source>
</evidence>
<evidence type="ECO:0000256" key="2">
    <source>
        <dbReference type="ARBA" id="ARBA00004236"/>
    </source>
</evidence>
<evidence type="ECO:0000256" key="9">
    <source>
        <dbReference type="ARBA" id="ARBA00022960"/>
    </source>
</evidence>
<sequence length="583" mass="64486">MINPFGDVFPDTIIRDNKIRHKKTGEGTGKDFLFRIYILTFITALAMGILYWRLFVLTVVEGSQYKRMAQENRIREINISAPRGIIYDRNKNPLIRNIPLITDISGKMLNTPSGENDIESIEASTREYIYGDVFGNLLGYIGETDPDDLKKLASVGNKTLDNQPYKLRDTIGKMGIEKVYDRWLRGNDGQELFEVNATGNYIRTLGRVEATTGNNLILNIDLELSKKATEILKGQKAGIIASDPETGSILLLVSSPSFDPNIILKDEDISTIFANPDQPLFNRAIAGLYPPGSTFKIVTALSALESGSVNAKSTVEDTGVLNVGENYSFANWYFTQYGKTEGQVDLVKAIQRSNDIYFYKAGEFTGISNLAKWARIMGTGKLSGIDLDGEEKGLMPDPQWQKKIKGENWFLGNTYHTAIGQGDVLTTPLQVNLWTNVIASNGKLCRPNISQSKKENCIALPFIKDNIKLVKDGMVKACQTGGTGWPLFNFTVENDKINIDGINFLEAPQSTASAKKRVEVTTACKTGTAEFGDEKDRTHAWFTVFAPVEKPQISLTILIEGGGEGSSVAGPVAKELLKLWFER</sequence>
<dbReference type="Pfam" id="PF00905">
    <property type="entry name" value="Transpeptidase"/>
    <property type="match status" value="1"/>
</dbReference>
<comment type="similarity">
    <text evidence="3 15">Belongs to the class-D beta-lactamase family.</text>
</comment>